<dbReference type="OMA" id="NASEQCV"/>
<dbReference type="InterPro" id="IPR001650">
    <property type="entry name" value="Helicase_C-like"/>
</dbReference>
<feature type="domain" description="Helicase ATP-binding" evidence="11">
    <location>
        <begin position="33"/>
        <end position="211"/>
    </location>
</feature>
<dbReference type="Pfam" id="PF00271">
    <property type="entry name" value="Helicase_C"/>
    <property type="match status" value="2"/>
</dbReference>
<evidence type="ECO:0000256" key="1">
    <source>
        <dbReference type="ARBA" id="ARBA00012552"/>
    </source>
</evidence>
<gene>
    <name evidence="14" type="ORF">Fcan01_03796</name>
</gene>
<dbReference type="GO" id="GO:0005524">
    <property type="term" value="F:ATP binding"/>
    <property type="evidence" value="ECO:0007669"/>
    <property type="project" value="UniProtKB-KW"/>
</dbReference>
<evidence type="ECO:0000259" key="13">
    <source>
        <dbReference type="PROSITE" id="PS51195"/>
    </source>
</evidence>
<evidence type="ECO:0000256" key="10">
    <source>
        <dbReference type="SAM" id="MobiDB-lite"/>
    </source>
</evidence>
<dbReference type="Gene3D" id="3.40.50.300">
    <property type="entry name" value="P-loop containing nucleotide triphosphate hydrolases"/>
    <property type="match status" value="2"/>
</dbReference>
<dbReference type="STRING" id="158441.A0A226F747"/>
<evidence type="ECO:0000313" key="15">
    <source>
        <dbReference type="Proteomes" id="UP000198287"/>
    </source>
</evidence>
<reference evidence="14 15" key="1">
    <citation type="submission" date="2015-12" db="EMBL/GenBank/DDBJ databases">
        <title>The genome of Folsomia candida.</title>
        <authorList>
            <person name="Faddeeva A."/>
            <person name="Derks M.F."/>
            <person name="Anvar Y."/>
            <person name="Smit S."/>
            <person name="Van Straalen N."/>
            <person name="Roelofs D."/>
        </authorList>
    </citation>
    <scope>NUCLEOTIDE SEQUENCE [LARGE SCALE GENOMIC DNA]</scope>
    <source>
        <strain evidence="14 15">VU population</strain>
        <tissue evidence="14">Whole body</tissue>
    </source>
</reference>
<feature type="compositionally biased region" description="Basic residues" evidence="10">
    <location>
        <begin position="544"/>
        <end position="562"/>
    </location>
</feature>
<dbReference type="AlphaFoldDB" id="A0A226F747"/>
<dbReference type="InterPro" id="IPR027417">
    <property type="entry name" value="P-loop_NTPase"/>
</dbReference>
<keyword evidence="5" id="KW-0067">ATP-binding</keyword>
<dbReference type="PANTHER" id="PTHR47959:SF21">
    <property type="entry name" value="DEAD-BOX HELICASE 56"/>
    <property type="match status" value="1"/>
</dbReference>
<dbReference type="PANTHER" id="PTHR47959">
    <property type="entry name" value="ATP-DEPENDENT RNA HELICASE RHLE-RELATED"/>
    <property type="match status" value="1"/>
</dbReference>
<comment type="caution">
    <text evidence="14">The sequence shown here is derived from an EMBL/GenBank/DDBJ whole genome shotgun (WGS) entry which is preliminary data.</text>
</comment>
<keyword evidence="6" id="KW-0694">RNA-binding</keyword>
<dbReference type="InterPro" id="IPR014014">
    <property type="entry name" value="RNA_helicase_DEAD_Q_motif"/>
</dbReference>
<keyword evidence="3" id="KW-0378">Hydrolase</keyword>
<dbReference type="GO" id="GO:0005829">
    <property type="term" value="C:cytosol"/>
    <property type="evidence" value="ECO:0007669"/>
    <property type="project" value="TreeGrafter"/>
</dbReference>
<sequence length="587" mass="65952">MTQFHEMGMDDRLLKAVAKLGWKEPTMIQERAIPLILEGKDVLARARTGSGKTGAYVLPILQKLLVIKNTAREQSIRALILAPSKELCHQILKNVLELSSSCSKDMKAIDLTSTNCAATLKSLLAEKPDIIVTTPTRVLSHMQKKNLEVKDSLEFVVIDEADLIFSFGYQDDVKKLIGFLPNLCQSILASATLSEDVVALKNMVLHNPVILKLQEPLIPSACQLAHYVIRAEEEDKYVLIYALFKLRLVRGKSLIFVNTVDRSYKLKLYLEQFGISTCVLNSELPQMSRWHTVQQFNLGVYNIIIASDDRIVDEAGPSSTAAAAASKEGEGHDEEDVKDKKPDKKDDKKKGDNKQKRRDKESGVSRGIDFQHLSNVINFDFPLDSTAYLHRVGRTARGNNQGAALSLVSSKETELLNEVEQALADLSGEVDLKMKPFNFKMSEVEGFRYRAKDAWKAVTRIAIREARIKEIRLEMMTSTKLKSYFETNPQELKALRHDKAFKVVKQQPHLKNVPDYIVPKTLKHLPISRAGDGGRASIFSGKGNQRKRKGGFNKGAAMKKRKESPLQSMEFKGLNKKKHRKVADNLE</sequence>
<dbReference type="InterPro" id="IPR014001">
    <property type="entry name" value="Helicase_ATP-bd"/>
</dbReference>
<dbReference type="CDD" id="cd18787">
    <property type="entry name" value="SF2_C_DEAD"/>
    <property type="match status" value="1"/>
</dbReference>
<evidence type="ECO:0000256" key="2">
    <source>
        <dbReference type="ARBA" id="ARBA00022741"/>
    </source>
</evidence>
<dbReference type="Pfam" id="PF00270">
    <property type="entry name" value="DEAD"/>
    <property type="match status" value="1"/>
</dbReference>
<dbReference type="OrthoDB" id="1191041at2759"/>
<dbReference type="SUPFAM" id="SSF52540">
    <property type="entry name" value="P-loop containing nucleoside triphosphate hydrolases"/>
    <property type="match status" value="2"/>
</dbReference>
<dbReference type="EMBL" id="LNIX01000001">
    <property type="protein sequence ID" value="OXA65031.1"/>
    <property type="molecule type" value="Genomic_DNA"/>
</dbReference>
<comment type="catalytic activity">
    <reaction evidence="8">
        <text>ATP + H2O = ADP + phosphate + H(+)</text>
        <dbReference type="Rhea" id="RHEA:13065"/>
        <dbReference type="ChEBI" id="CHEBI:15377"/>
        <dbReference type="ChEBI" id="CHEBI:15378"/>
        <dbReference type="ChEBI" id="CHEBI:30616"/>
        <dbReference type="ChEBI" id="CHEBI:43474"/>
        <dbReference type="ChEBI" id="CHEBI:456216"/>
        <dbReference type="EC" id="3.6.4.13"/>
    </reaction>
</comment>
<protein>
    <recommendedName>
        <fullName evidence="1">RNA helicase</fullName>
        <ecNumber evidence="1">3.6.4.13</ecNumber>
    </recommendedName>
</protein>
<feature type="region of interest" description="Disordered" evidence="10">
    <location>
        <begin position="316"/>
        <end position="364"/>
    </location>
</feature>
<dbReference type="SMART" id="SM00490">
    <property type="entry name" value="HELICc"/>
    <property type="match status" value="1"/>
</dbReference>
<feature type="region of interest" description="Disordered" evidence="10">
    <location>
        <begin position="533"/>
        <end position="587"/>
    </location>
</feature>
<feature type="compositionally biased region" description="Basic and acidic residues" evidence="10">
    <location>
        <begin position="327"/>
        <end position="363"/>
    </location>
</feature>
<dbReference type="GO" id="GO:0016787">
    <property type="term" value="F:hydrolase activity"/>
    <property type="evidence" value="ECO:0007669"/>
    <property type="project" value="UniProtKB-KW"/>
</dbReference>
<dbReference type="InterPro" id="IPR011545">
    <property type="entry name" value="DEAD/DEAH_box_helicase_dom"/>
</dbReference>
<feature type="domain" description="DEAD-box RNA helicase Q" evidence="13">
    <location>
        <begin position="2"/>
        <end position="30"/>
    </location>
</feature>
<feature type="domain" description="Helicase C-terminal" evidence="12">
    <location>
        <begin position="223"/>
        <end position="438"/>
    </location>
</feature>
<feature type="short sequence motif" description="Q motif" evidence="9">
    <location>
        <begin position="2"/>
        <end position="30"/>
    </location>
</feature>
<accession>A0A226F747</accession>
<evidence type="ECO:0000256" key="6">
    <source>
        <dbReference type="ARBA" id="ARBA00022884"/>
    </source>
</evidence>
<dbReference type="EC" id="3.6.4.13" evidence="1"/>
<evidence type="ECO:0000256" key="7">
    <source>
        <dbReference type="ARBA" id="ARBA00038041"/>
    </source>
</evidence>
<name>A0A226F747_FOLCA</name>
<feature type="compositionally biased region" description="Low complexity" evidence="10">
    <location>
        <begin position="316"/>
        <end position="326"/>
    </location>
</feature>
<evidence type="ECO:0000256" key="4">
    <source>
        <dbReference type="ARBA" id="ARBA00022806"/>
    </source>
</evidence>
<dbReference type="CDD" id="cd17961">
    <property type="entry name" value="DEADc_DDX56"/>
    <property type="match status" value="1"/>
</dbReference>
<dbReference type="GO" id="GO:0003724">
    <property type="term" value="F:RNA helicase activity"/>
    <property type="evidence" value="ECO:0007669"/>
    <property type="project" value="UniProtKB-EC"/>
</dbReference>
<organism evidence="14 15">
    <name type="scientific">Folsomia candida</name>
    <name type="common">Springtail</name>
    <dbReference type="NCBI Taxonomy" id="158441"/>
    <lineage>
        <taxon>Eukaryota</taxon>
        <taxon>Metazoa</taxon>
        <taxon>Ecdysozoa</taxon>
        <taxon>Arthropoda</taxon>
        <taxon>Hexapoda</taxon>
        <taxon>Collembola</taxon>
        <taxon>Entomobryomorpha</taxon>
        <taxon>Isotomoidea</taxon>
        <taxon>Isotomidae</taxon>
        <taxon>Proisotominae</taxon>
        <taxon>Folsomia</taxon>
    </lineage>
</organism>
<dbReference type="PROSITE" id="PS51194">
    <property type="entry name" value="HELICASE_CTER"/>
    <property type="match status" value="1"/>
</dbReference>
<evidence type="ECO:0000256" key="8">
    <source>
        <dbReference type="ARBA" id="ARBA00047984"/>
    </source>
</evidence>
<dbReference type="GO" id="GO:0003723">
    <property type="term" value="F:RNA binding"/>
    <property type="evidence" value="ECO:0007669"/>
    <property type="project" value="UniProtKB-KW"/>
</dbReference>
<evidence type="ECO:0000259" key="12">
    <source>
        <dbReference type="PROSITE" id="PS51194"/>
    </source>
</evidence>
<keyword evidence="4 14" id="KW-0347">Helicase</keyword>
<evidence type="ECO:0000259" key="11">
    <source>
        <dbReference type="PROSITE" id="PS51192"/>
    </source>
</evidence>
<keyword evidence="2" id="KW-0547">Nucleotide-binding</keyword>
<keyword evidence="15" id="KW-1185">Reference proteome</keyword>
<dbReference type="PROSITE" id="PS51195">
    <property type="entry name" value="Q_MOTIF"/>
    <property type="match status" value="1"/>
</dbReference>
<dbReference type="Proteomes" id="UP000198287">
    <property type="component" value="Unassembled WGS sequence"/>
</dbReference>
<dbReference type="PROSITE" id="PS51192">
    <property type="entry name" value="HELICASE_ATP_BIND_1"/>
    <property type="match status" value="1"/>
</dbReference>
<comment type="similarity">
    <text evidence="7">Belongs to the DEAD box helicase family. DDX56/DBP9 subfamily.</text>
</comment>
<proteinExistence type="inferred from homology"/>
<evidence type="ECO:0000256" key="3">
    <source>
        <dbReference type="ARBA" id="ARBA00022801"/>
    </source>
</evidence>
<dbReference type="SMART" id="SM00487">
    <property type="entry name" value="DEXDc"/>
    <property type="match status" value="1"/>
</dbReference>
<evidence type="ECO:0000313" key="14">
    <source>
        <dbReference type="EMBL" id="OXA65031.1"/>
    </source>
</evidence>
<dbReference type="InterPro" id="IPR050079">
    <property type="entry name" value="DEAD_box_RNA_helicase"/>
</dbReference>
<evidence type="ECO:0000256" key="5">
    <source>
        <dbReference type="ARBA" id="ARBA00022840"/>
    </source>
</evidence>
<evidence type="ECO:0000256" key="9">
    <source>
        <dbReference type="PROSITE-ProRule" id="PRU00552"/>
    </source>
</evidence>